<sequence length="497" mass="57139">MWRILKPRHRNFYVENGVAYTEDVKEVRRVEVLANLPISKQSLVEHFSRFGSVQVVQWDEEKLSGSVLFEEATQAAEALYCLKHKYNGCELCLRAGDTWDQPPDREEPGRQSADCLPIVDDAWGLVLDYLPLNARLNFASSCQRFQTIYQLESQHMSRVLNIKQVCMLTAWNIKEMMRLSGEHIHRLEGGPLHPCWPHFNQFVQLLGSSCPNLTELSFHRISLSPYHMQNLFESPNGLHKVTSLALRRCDLSDRDLLYLQPLTQLRTLDLRENNGLWGSTLGNLPDSVETLNLSGCENLEPTLLSNLEALPLLRELRCPQIRLRNFNHEWMDEFQVENLATDEHVYRELVQSCPLLEVLEVTVCPYMDEPQLGGLSHLRTFGPSRHSIGTATLPEFREGGPGFVDEVGLKIISQLKEIRSLVLRNQDFEAHELRQLRKLNALELLDLSDSPHLSNEIASQLAKTLSRLRQLKVKRCPLISRRLIEILKDRTMLQVDI</sequence>
<evidence type="ECO:0000313" key="1">
    <source>
        <dbReference type="EMBL" id="KAI8046200.1"/>
    </source>
</evidence>
<dbReference type="SUPFAM" id="SSF54928">
    <property type="entry name" value="RNA-binding domain, RBD"/>
    <property type="match status" value="1"/>
</dbReference>
<dbReference type="Gene3D" id="3.80.10.10">
    <property type="entry name" value="Ribonuclease Inhibitor"/>
    <property type="match status" value="1"/>
</dbReference>
<gene>
    <name evidence="1" type="ORF">M5D96_002400</name>
</gene>
<accession>A0A9P9Z0A1</accession>
<protein>
    <recommendedName>
        <fullName evidence="3">RRM domain-containing protein</fullName>
    </recommendedName>
</protein>
<name>A0A9P9Z0A1_9MUSC</name>
<comment type="caution">
    <text evidence="1">The sequence shown here is derived from an EMBL/GenBank/DDBJ whole genome shotgun (WGS) entry which is preliminary data.</text>
</comment>
<dbReference type="PANTHER" id="PTHR13318:SF247">
    <property type="entry name" value="GH16156P"/>
    <property type="match status" value="1"/>
</dbReference>
<evidence type="ECO:0000313" key="2">
    <source>
        <dbReference type="Proteomes" id="UP001059596"/>
    </source>
</evidence>
<dbReference type="InterPro" id="IPR032675">
    <property type="entry name" value="LRR_dom_sf"/>
</dbReference>
<keyword evidence="2" id="KW-1185">Reference proteome</keyword>
<dbReference type="GO" id="GO:0019005">
    <property type="term" value="C:SCF ubiquitin ligase complex"/>
    <property type="evidence" value="ECO:0007669"/>
    <property type="project" value="TreeGrafter"/>
</dbReference>
<proteinExistence type="predicted"/>
<dbReference type="PANTHER" id="PTHR13318">
    <property type="entry name" value="PARTNER OF PAIRED, ISOFORM B-RELATED"/>
    <property type="match status" value="1"/>
</dbReference>
<dbReference type="InterPro" id="IPR035979">
    <property type="entry name" value="RBD_domain_sf"/>
</dbReference>
<evidence type="ECO:0008006" key="3">
    <source>
        <dbReference type="Google" id="ProtNLM"/>
    </source>
</evidence>
<organism evidence="1 2">
    <name type="scientific">Drosophila gunungcola</name>
    <name type="common">fruit fly</name>
    <dbReference type="NCBI Taxonomy" id="103775"/>
    <lineage>
        <taxon>Eukaryota</taxon>
        <taxon>Metazoa</taxon>
        <taxon>Ecdysozoa</taxon>
        <taxon>Arthropoda</taxon>
        <taxon>Hexapoda</taxon>
        <taxon>Insecta</taxon>
        <taxon>Pterygota</taxon>
        <taxon>Neoptera</taxon>
        <taxon>Endopterygota</taxon>
        <taxon>Diptera</taxon>
        <taxon>Brachycera</taxon>
        <taxon>Muscomorpha</taxon>
        <taxon>Ephydroidea</taxon>
        <taxon>Drosophilidae</taxon>
        <taxon>Drosophila</taxon>
        <taxon>Sophophora</taxon>
    </lineage>
</organism>
<dbReference type="Proteomes" id="UP001059596">
    <property type="component" value="Chromosome 3R"/>
</dbReference>
<dbReference type="GO" id="GO:0031146">
    <property type="term" value="P:SCF-dependent proteasomal ubiquitin-dependent protein catabolic process"/>
    <property type="evidence" value="ECO:0007669"/>
    <property type="project" value="TreeGrafter"/>
</dbReference>
<dbReference type="EMBL" id="JAMKOV010000001">
    <property type="protein sequence ID" value="KAI8046200.1"/>
    <property type="molecule type" value="Genomic_DNA"/>
</dbReference>
<reference evidence="1" key="1">
    <citation type="journal article" date="2023" name="Genome Biol. Evol.">
        <title>Long-read-based Genome Assembly of Drosophila gunungcola Reveals Fewer Chemosensory Genes in Flower-breeding Species.</title>
        <authorList>
            <person name="Negi A."/>
            <person name="Liao B.Y."/>
            <person name="Yeh S.D."/>
        </authorList>
    </citation>
    <scope>NUCLEOTIDE SEQUENCE</scope>
    <source>
        <strain evidence="1">Sukarami</strain>
    </source>
</reference>
<dbReference type="GO" id="GO:0003676">
    <property type="term" value="F:nucleic acid binding"/>
    <property type="evidence" value="ECO:0007669"/>
    <property type="project" value="InterPro"/>
</dbReference>
<dbReference type="AlphaFoldDB" id="A0A9P9Z0A1"/>
<dbReference type="SUPFAM" id="SSF52047">
    <property type="entry name" value="RNI-like"/>
    <property type="match status" value="1"/>
</dbReference>